<dbReference type="InterPro" id="IPR036663">
    <property type="entry name" value="Fumarylacetoacetase_C_sf"/>
</dbReference>
<evidence type="ECO:0000259" key="3">
    <source>
        <dbReference type="Pfam" id="PF01557"/>
    </source>
</evidence>
<dbReference type="PANTHER" id="PTHR30143:SF0">
    <property type="entry name" value="2-KETO-4-PENTENOATE HYDRATASE"/>
    <property type="match status" value="1"/>
</dbReference>
<dbReference type="EMBL" id="CP071462">
    <property type="protein sequence ID" value="QSW97630.1"/>
    <property type="molecule type" value="Genomic_DNA"/>
</dbReference>
<reference evidence="4 5" key="1">
    <citation type="submission" date="2021-03" db="EMBL/GenBank/DDBJ databases">
        <title>Haloterrigena longa sp. nov. and Haloterrigena limicola sp. nov., extremely halophilic archaea isolated from a salt lake.</title>
        <authorList>
            <person name="Henglin C."/>
        </authorList>
    </citation>
    <scope>NUCLEOTIDE SEQUENCE [LARGE SCALE GENOMIC DNA]</scope>
    <source>
        <strain evidence="4 5">KZCA68</strain>
    </source>
</reference>
<dbReference type="SUPFAM" id="SSF56529">
    <property type="entry name" value="FAH"/>
    <property type="match status" value="1"/>
</dbReference>
<dbReference type="Gene3D" id="3.90.850.10">
    <property type="entry name" value="Fumarylacetoacetase-like, C-terminal domain"/>
    <property type="match status" value="1"/>
</dbReference>
<evidence type="ECO:0000256" key="1">
    <source>
        <dbReference type="ARBA" id="ARBA00023239"/>
    </source>
</evidence>
<sequence>MEDNSEEQKEIASSLYGAYRSGTPLSPLREKYELTLSDAYRLQKAVTERRRSGEGPRVGYKVGFTSEAIQNELDINEPAYGHLLADTLQSDGRINLEPLIEPKVEAELAIRLEEPITGPVTTAEILTATKAVVPVIEIVDSRIDGWNVTAAEAIADNALSGRVICGDRIFDPSSLDTNLALEGIRVRKNGVQEATGVGADVLGHPCNAVRWLARSLRDRDDRLEAGDIVLTGSVTPLIPLAPDDFIEVQFATFGTVTVRGT</sequence>
<evidence type="ECO:0000313" key="5">
    <source>
        <dbReference type="Proteomes" id="UP000663203"/>
    </source>
</evidence>
<feature type="region of interest" description="Disordered" evidence="2">
    <location>
        <begin position="1"/>
        <end position="25"/>
    </location>
</feature>
<proteinExistence type="predicted"/>
<dbReference type="Pfam" id="PF01557">
    <property type="entry name" value="FAA_hydrolase"/>
    <property type="match status" value="1"/>
</dbReference>
<feature type="domain" description="Fumarylacetoacetase-like C-terminal" evidence="3">
    <location>
        <begin position="102"/>
        <end position="257"/>
    </location>
</feature>
<keyword evidence="1" id="KW-0456">Lyase</keyword>
<evidence type="ECO:0000313" key="4">
    <source>
        <dbReference type="EMBL" id="QSW97630.1"/>
    </source>
</evidence>
<gene>
    <name evidence="4" type="ORF">J0X25_09365</name>
</gene>
<organism evidence="4 5">
    <name type="scientific">Haloterrigena alkaliphila</name>
    <dbReference type="NCBI Taxonomy" id="2816475"/>
    <lineage>
        <taxon>Archaea</taxon>
        <taxon>Methanobacteriati</taxon>
        <taxon>Methanobacteriota</taxon>
        <taxon>Stenosarchaea group</taxon>
        <taxon>Halobacteria</taxon>
        <taxon>Halobacteriales</taxon>
        <taxon>Natrialbaceae</taxon>
        <taxon>Haloterrigena</taxon>
    </lineage>
</organism>
<dbReference type="GO" id="GO:0016787">
    <property type="term" value="F:hydrolase activity"/>
    <property type="evidence" value="ECO:0007669"/>
    <property type="project" value="UniProtKB-KW"/>
</dbReference>
<dbReference type="AlphaFoldDB" id="A0A8A2VA83"/>
<accession>A0A8A2VA83</accession>
<protein>
    <submittedName>
        <fullName evidence="4">Fumarylacetoacetate hydrolase family protein</fullName>
    </submittedName>
</protein>
<dbReference type="GO" id="GO:0008684">
    <property type="term" value="F:2-oxopent-4-enoate hydratase activity"/>
    <property type="evidence" value="ECO:0007669"/>
    <property type="project" value="TreeGrafter"/>
</dbReference>
<dbReference type="KEGG" id="hakz:J0X25_09365"/>
<dbReference type="InterPro" id="IPR050772">
    <property type="entry name" value="Hydratase-Decarb/MhpD_sf"/>
</dbReference>
<feature type="compositionally biased region" description="Basic and acidic residues" evidence="2">
    <location>
        <begin position="1"/>
        <end position="10"/>
    </location>
</feature>
<dbReference type="RefSeq" id="WP_207287192.1">
    <property type="nucleotide sequence ID" value="NZ_CP071462.1"/>
</dbReference>
<dbReference type="InterPro" id="IPR011234">
    <property type="entry name" value="Fumarylacetoacetase-like_C"/>
</dbReference>
<keyword evidence="5" id="KW-1185">Reference proteome</keyword>
<dbReference type="PANTHER" id="PTHR30143">
    <property type="entry name" value="ACID HYDRATASE"/>
    <property type="match status" value="1"/>
</dbReference>
<dbReference type="GO" id="GO:0005737">
    <property type="term" value="C:cytoplasm"/>
    <property type="evidence" value="ECO:0007669"/>
    <property type="project" value="TreeGrafter"/>
</dbReference>
<name>A0A8A2VA83_9EURY</name>
<evidence type="ECO:0000256" key="2">
    <source>
        <dbReference type="SAM" id="MobiDB-lite"/>
    </source>
</evidence>
<dbReference type="Proteomes" id="UP000663203">
    <property type="component" value="Chromosome"/>
</dbReference>
<keyword evidence="4" id="KW-0378">Hydrolase</keyword>
<dbReference type="GeneID" id="63187512"/>